<feature type="domain" description="Acyl-CoA dehydrogenase/oxidase N-terminal" evidence="12">
    <location>
        <begin position="41"/>
        <end position="157"/>
    </location>
</feature>
<evidence type="ECO:0000256" key="2">
    <source>
        <dbReference type="ARBA" id="ARBA00009347"/>
    </source>
</evidence>
<dbReference type="Pfam" id="PF00441">
    <property type="entry name" value="Acyl-CoA_dh_1"/>
    <property type="match status" value="1"/>
</dbReference>
<dbReference type="GO" id="GO:0050660">
    <property type="term" value="F:flavin adenine dinucleotide binding"/>
    <property type="evidence" value="ECO:0007669"/>
    <property type="project" value="InterPro"/>
</dbReference>
<dbReference type="SUPFAM" id="SSF56645">
    <property type="entry name" value="Acyl-CoA dehydrogenase NM domain-like"/>
    <property type="match status" value="1"/>
</dbReference>
<keyword evidence="4" id="KW-0274">FAD</keyword>
<feature type="domain" description="Acyl-CoA dehydrogenase/oxidase C-terminal" evidence="10">
    <location>
        <begin position="282"/>
        <end position="453"/>
    </location>
</feature>
<reference evidence="15" key="1">
    <citation type="submission" date="2019-02" db="EMBL/GenBank/DDBJ databases">
        <title>Complete genome sequence of Rhodoferax sp. Gr-4.</title>
        <authorList>
            <person name="Jin L."/>
        </authorList>
    </citation>
    <scope>NUCLEOTIDE SEQUENCE [LARGE SCALE GENOMIC DNA]</scope>
    <source>
        <strain evidence="15">Gr-4</strain>
    </source>
</reference>
<comment type="function">
    <text evidence="7">Involved in the assimilation of dimethylsulphoniopropionate (DMSP), an important compound in the fixation of carbon in marine phytoplankton, by mediating the conversion of 3-(methylthio)propanoyl-CoA (MMPA-CoA) to 3-(methylthio)acryloyl-CoA (MTA-CoA).</text>
</comment>
<evidence type="ECO:0000256" key="9">
    <source>
        <dbReference type="ARBA" id="ARBA00069043"/>
    </source>
</evidence>
<evidence type="ECO:0000259" key="13">
    <source>
        <dbReference type="Pfam" id="PF12806"/>
    </source>
</evidence>
<dbReference type="Pfam" id="PF02770">
    <property type="entry name" value="Acyl-CoA_dh_M"/>
    <property type="match status" value="1"/>
</dbReference>
<comment type="catalytic activity">
    <reaction evidence="6">
        <text>3-(methylsulfanyl)propanoyl-CoA + oxidized [electron-transfer flavoprotein] + H(+) = 3-(methylsulfanyl)acryloyl-CoA + reduced [electron-transfer flavoprotein]</text>
        <dbReference type="Rhea" id="RHEA:52612"/>
        <dbReference type="Rhea" id="RHEA-COMP:10685"/>
        <dbReference type="Rhea" id="RHEA-COMP:10686"/>
        <dbReference type="ChEBI" id="CHEBI:15378"/>
        <dbReference type="ChEBI" id="CHEBI:57692"/>
        <dbReference type="ChEBI" id="CHEBI:58307"/>
        <dbReference type="ChEBI" id="CHEBI:82815"/>
        <dbReference type="ChEBI" id="CHEBI:84994"/>
        <dbReference type="EC" id="1.3.99.41"/>
    </reaction>
    <physiologicalReaction direction="left-to-right" evidence="6">
        <dbReference type="Rhea" id="RHEA:52613"/>
    </physiologicalReaction>
</comment>
<dbReference type="SUPFAM" id="SSF47203">
    <property type="entry name" value="Acyl-CoA dehydrogenase C-terminal domain-like"/>
    <property type="match status" value="1"/>
</dbReference>
<evidence type="ECO:0000256" key="6">
    <source>
        <dbReference type="ARBA" id="ARBA00051388"/>
    </source>
</evidence>
<dbReference type="InterPro" id="IPR046373">
    <property type="entry name" value="Acyl-CoA_Oxase/DH_mid-dom_sf"/>
</dbReference>
<dbReference type="FunFam" id="2.40.110.10:FF:000031">
    <property type="entry name" value="Acyl-CoA dehydrogenase, putative"/>
    <property type="match status" value="1"/>
</dbReference>
<dbReference type="InterPro" id="IPR037069">
    <property type="entry name" value="AcylCoA_DH/ox_N_sf"/>
</dbReference>
<dbReference type="InterPro" id="IPR009075">
    <property type="entry name" value="AcylCo_DH/oxidase_C"/>
</dbReference>
<evidence type="ECO:0000259" key="11">
    <source>
        <dbReference type="Pfam" id="PF02770"/>
    </source>
</evidence>
<protein>
    <recommendedName>
        <fullName evidence="9">3-methylmercaptopropionyl-CoA dehydrogenase</fullName>
        <ecNumber evidence="8">1.3.99.41</ecNumber>
    </recommendedName>
</protein>
<dbReference type="InterPro" id="IPR009100">
    <property type="entry name" value="AcylCoA_DH/oxidase_NM_dom_sf"/>
</dbReference>
<comment type="cofactor">
    <cofactor evidence="1">
        <name>FAD</name>
        <dbReference type="ChEBI" id="CHEBI:57692"/>
    </cofactor>
</comment>
<dbReference type="FunFam" id="1.10.540.10:FF:000080">
    <property type="entry name" value="Probable acyl-coA dehydrogenase"/>
    <property type="match status" value="1"/>
</dbReference>
<reference evidence="15" key="2">
    <citation type="journal article" date="2020" name="Int. J. Syst. Evol. Microbiol.">
        <title>Genomic insights into a novel species Rhodoferax aquaticus sp. nov., isolated from freshwater.</title>
        <authorList>
            <person name="Li T."/>
            <person name="Zhuo Y."/>
            <person name="Jin C.Z."/>
            <person name="Wu X."/>
            <person name="Ko S.R."/>
            <person name="Jin F.J."/>
            <person name="Ahn C.Y."/>
            <person name="Oh H.M."/>
            <person name="Lee H.G."/>
            <person name="Jin L."/>
        </authorList>
    </citation>
    <scope>NUCLEOTIDE SEQUENCE [LARGE SCALE GENOMIC DNA]</scope>
    <source>
        <strain evidence="15">Gr-4</strain>
    </source>
</reference>
<dbReference type="Gene3D" id="2.40.110.10">
    <property type="entry name" value="Butyryl-CoA Dehydrogenase, subunit A, domain 2"/>
    <property type="match status" value="1"/>
</dbReference>
<dbReference type="EC" id="1.3.99.41" evidence="8"/>
<dbReference type="InterPro" id="IPR006091">
    <property type="entry name" value="Acyl-CoA_Oxase/DH_mid-dom"/>
</dbReference>
<dbReference type="InterPro" id="IPR025878">
    <property type="entry name" value="Acyl-CoA_dh-like_C_dom"/>
</dbReference>
<keyword evidence="3" id="KW-0285">Flavoprotein</keyword>
<dbReference type="InterPro" id="IPR052166">
    <property type="entry name" value="Diverse_Acyl-CoA_DH"/>
</dbReference>
<dbReference type="GO" id="GO:0016627">
    <property type="term" value="F:oxidoreductase activity, acting on the CH-CH group of donors"/>
    <property type="evidence" value="ECO:0007669"/>
    <property type="project" value="InterPro"/>
</dbReference>
<evidence type="ECO:0000259" key="12">
    <source>
        <dbReference type="Pfam" id="PF02771"/>
    </source>
</evidence>
<dbReference type="AlphaFoldDB" id="A0A515EQ44"/>
<gene>
    <name evidence="14" type="ORF">EXZ61_11755</name>
</gene>
<evidence type="ECO:0000259" key="10">
    <source>
        <dbReference type="Pfam" id="PF00441"/>
    </source>
</evidence>
<evidence type="ECO:0000256" key="1">
    <source>
        <dbReference type="ARBA" id="ARBA00001974"/>
    </source>
</evidence>
<dbReference type="PANTHER" id="PTHR42803">
    <property type="entry name" value="ACYL-COA DEHYDROGENASE"/>
    <property type="match status" value="1"/>
</dbReference>
<evidence type="ECO:0000313" key="14">
    <source>
        <dbReference type="EMBL" id="QDL54792.1"/>
    </source>
</evidence>
<accession>A0A515EQ44</accession>
<dbReference type="KEGG" id="rhg:EXZ61_11755"/>
<feature type="domain" description="Acetyl-CoA dehydrogenase-like C-terminal" evidence="13">
    <location>
        <begin position="488"/>
        <end position="629"/>
    </location>
</feature>
<organism evidence="14 15">
    <name type="scientific">Rhodoferax aquaticus</name>
    <dbReference type="NCBI Taxonomy" id="2527691"/>
    <lineage>
        <taxon>Bacteria</taxon>
        <taxon>Pseudomonadati</taxon>
        <taxon>Pseudomonadota</taxon>
        <taxon>Betaproteobacteria</taxon>
        <taxon>Burkholderiales</taxon>
        <taxon>Comamonadaceae</taxon>
        <taxon>Rhodoferax</taxon>
    </lineage>
</organism>
<evidence type="ECO:0000256" key="4">
    <source>
        <dbReference type="ARBA" id="ARBA00022827"/>
    </source>
</evidence>
<dbReference type="EMBL" id="CP036282">
    <property type="protein sequence ID" value="QDL54792.1"/>
    <property type="molecule type" value="Genomic_DNA"/>
</dbReference>
<evidence type="ECO:0000256" key="5">
    <source>
        <dbReference type="ARBA" id="ARBA00023002"/>
    </source>
</evidence>
<evidence type="ECO:0000256" key="3">
    <source>
        <dbReference type="ARBA" id="ARBA00022630"/>
    </source>
</evidence>
<dbReference type="InterPro" id="IPR036250">
    <property type="entry name" value="AcylCo_DH-like_C"/>
</dbReference>
<feature type="domain" description="Acyl-CoA oxidase/dehydrogenase middle" evidence="11">
    <location>
        <begin position="163"/>
        <end position="272"/>
    </location>
</feature>
<dbReference type="Pfam" id="PF02771">
    <property type="entry name" value="Acyl-CoA_dh_N"/>
    <property type="match status" value="1"/>
</dbReference>
<evidence type="ECO:0000256" key="8">
    <source>
        <dbReference type="ARBA" id="ARBA00066694"/>
    </source>
</evidence>
<proteinExistence type="inferred from homology"/>
<evidence type="ECO:0000313" key="15">
    <source>
        <dbReference type="Proteomes" id="UP000317365"/>
    </source>
</evidence>
<dbReference type="PANTHER" id="PTHR42803:SF1">
    <property type="entry name" value="BROAD-SPECIFICITY LINEAR ACYL-COA DEHYDROGENASE FADE5"/>
    <property type="match status" value="1"/>
</dbReference>
<dbReference type="RefSeq" id="WP_142811951.1">
    <property type="nucleotide sequence ID" value="NZ_CP036282.1"/>
</dbReference>
<comment type="similarity">
    <text evidence="2">Belongs to the acyl-CoA dehydrogenase family.</text>
</comment>
<dbReference type="Gene3D" id="1.10.540.10">
    <property type="entry name" value="Acyl-CoA dehydrogenase/oxidase, N-terminal domain"/>
    <property type="match status" value="1"/>
</dbReference>
<keyword evidence="15" id="KW-1185">Reference proteome</keyword>
<name>A0A515EQ44_9BURK</name>
<evidence type="ECO:0000256" key="7">
    <source>
        <dbReference type="ARBA" id="ARBA00058683"/>
    </source>
</evidence>
<dbReference type="Pfam" id="PF12806">
    <property type="entry name" value="Acyl-CoA_dh_C"/>
    <property type="match status" value="1"/>
</dbReference>
<sequence length="636" mass="69151">MTTYKAPLRDMRFLMNEVLDYPGHYASLSNGAEATPDMVDAILEGAATLCEEVLAPLNHSGDQEGCHFKDGVVTTPKGFKEAYDQFVQGGWQGLSFPAEYGGQGLPMSFNIFKSEMMGTANWSFTMYPGLSVGCINTLMQYGTEAQKQQLLPSLVAGTWAGTMCLTEPQCGTDLAQIKTKAVPQADGSYKLTGTKIFISAGEHDLTDNIIHIVLARLPDAPEGTRGISLFAVPKVNVNADGSLGTRNGVSCGSIEHKMGIRASSTAVLNFDEAVGTMVGEPNRGLEAMFTFMNTARLGTAVQGVCHAEAAFQGALPYAKDRRSMRALSGKKEPENKADALIWHPDVRRMLLTQKAIAEGGRAMIYGVLKLGDHMFNAVAAGDQAKYKEYDSKLGFFTPILKGFLTEMGLEAANLGIQVFGGHGYVQEHGMEQIARDARISTLYEGTTGIQALDLLGRKVLLGSKGKCVRDFSLTMLQFARPHLLSRTPLGAMARNLTMRAAEWNVLTTAIMLRAPKDRELVGSASFDYLMYSGYVMMAYYWALQAEKATQLLGELDTVKAKSKGKSKLKDKAASEAAANAAQPAKGAESDEFYRTKIQTAEFYFDRLLPRANAHRTSALASTRSVMQIDKEHFAFV</sequence>
<dbReference type="Gene3D" id="1.20.140.10">
    <property type="entry name" value="Butyryl-CoA Dehydrogenase, subunit A, domain 3"/>
    <property type="match status" value="1"/>
</dbReference>
<dbReference type="InterPro" id="IPR013786">
    <property type="entry name" value="AcylCoA_DH/ox_N"/>
</dbReference>
<keyword evidence="5" id="KW-0560">Oxidoreductase</keyword>
<dbReference type="Proteomes" id="UP000317365">
    <property type="component" value="Chromosome"/>
</dbReference>